<keyword evidence="11" id="KW-1185">Reference proteome</keyword>
<dbReference type="InterPro" id="IPR050556">
    <property type="entry name" value="Type_II_TA_system_RNase"/>
</dbReference>
<feature type="binding site" evidence="8">
    <location>
        <position position="98"/>
    </location>
    <ligand>
        <name>Mg(2+)</name>
        <dbReference type="ChEBI" id="CHEBI:18420"/>
    </ligand>
</feature>
<dbReference type="Proteomes" id="UP000001660">
    <property type="component" value="Chromosome"/>
</dbReference>
<comment type="similarity">
    <text evidence="7 8">Belongs to the PINc/VapC protein family.</text>
</comment>
<dbReference type="Gene3D" id="3.40.50.1010">
    <property type="entry name" value="5'-nuclease"/>
    <property type="match status" value="1"/>
</dbReference>
<evidence type="ECO:0000256" key="6">
    <source>
        <dbReference type="ARBA" id="ARBA00022842"/>
    </source>
</evidence>
<keyword evidence="3 8" id="KW-0540">Nuclease</keyword>
<dbReference type="InterPro" id="IPR022907">
    <property type="entry name" value="VapC_family"/>
</dbReference>
<dbReference type="Pfam" id="PF01850">
    <property type="entry name" value="PIN"/>
    <property type="match status" value="1"/>
</dbReference>
<dbReference type="AlphaFoldDB" id="D8PB14"/>
<keyword evidence="6 8" id="KW-0460">Magnesium</keyword>
<comment type="cofactor">
    <cofactor evidence="1 8">
        <name>Mg(2+)</name>
        <dbReference type="ChEBI" id="CHEBI:18420"/>
    </cofactor>
</comment>
<dbReference type="STRING" id="330214.NIDE0651"/>
<dbReference type="InterPro" id="IPR029060">
    <property type="entry name" value="PIN-like_dom_sf"/>
</dbReference>
<accession>D8PB14</accession>
<dbReference type="SUPFAM" id="SSF88723">
    <property type="entry name" value="PIN domain-like"/>
    <property type="match status" value="1"/>
</dbReference>
<evidence type="ECO:0000256" key="8">
    <source>
        <dbReference type="HAMAP-Rule" id="MF_00265"/>
    </source>
</evidence>
<evidence type="ECO:0000313" key="10">
    <source>
        <dbReference type="EMBL" id="CBK40423.1"/>
    </source>
</evidence>
<evidence type="ECO:0000256" key="7">
    <source>
        <dbReference type="ARBA" id="ARBA00038093"/>
    </source>
</evidence>
<dbReference type="CDD" id="cd18753">
    <property type="entry name" value="PIN_VapC4-5_FitB-like"/>
    <property type="match status" value="1"/>
</dbReference>
<dbReference type="OrthoDB" id="9789052at2"/>
<gene>
    <name evidence="8" type="primary">vapC</name>
    <name evidence="10" type="ORF">NIDE0651</name>
</gene>
<comment type="function">
    <text evidence="8">Toxic component of a toxin-antitoxin (TA) system. An RNase.</text>
</comment>
<dbReference type="KEGG" id="nde:NIDE0651"/>
<dbReference type="eggNOG" id="COG1487">
    <property type="taxonomic scope" value="Bacteria"/>
</dbReference>
<evidence type="ECO:0000259" key="9">
    <source>
        <dbReference type="Pfam" id="PF01850"/>
    </source>
</evidence>
<name>D8PB14_9BACT</name>
<dbReference type="EMBL" id="FP929003">
    <property type="protein sequence ID" value="CBK40423.1"/>
    <property type="molecule type" value="Genomic_DNA"/>
</dbReference>
<dbReference type="HAMAP" id="MF_00265">
    <property type="entry name" value="VapC_Nob1"/>
    <property type="match status" value="1"/>
</dbReference>
<keyword evidence="5 8" id="KW-0378">Hydrolase</keyword>
<evidence type="ECO:0000256" key="1">
    <source>
        <dbReference type="ARBA" id="ARBA00001946"/>
    </source>
</evidence>
<dbReference type="PANTHER" id="PTHR33653:SF1">
    <property type="entry name" value="RIBONUCLEASE VAPC2"/>
    <property type="match status" value="1"/>
</dbReference>
<dbReference type="InterPro" id="IPR002716">
    <property type="entry name" value="PIN_dom"/>
</dbReference>
<dbReference type="EC" id="3.1.-.-" evidence="8"/>
<feature type="binding site" evidence="8">
    <location>
        <position position="7"/>
    </location>
    <ligand>
        <name>Mg(2+)</name>
        <dbReference type="ChEBI" id="CHEBI:18420"/>
    </ligand>
</feature>
<dbReference type="GO" id="GO:0004540">
    <property type="term" value="F:RNA nuclease activity"/>
    <property type="evidence" value="ECO:0007669"/>
    <property type="project" value="InterPro"/>
</dbReference>
<protein>
    <recommendedName>
        <fullName evidence="8">Ribonuclease VapC</fullName>
        <shortName evidence="8">RNase VapC</shortName>
        <ecNumber evidence="8">3.1.-.-</ecNumber>
    </recommendedName>
    <alternativeName>
        <fullName evidence="8">Toxin VapC</fullName>
    </alternativeName>
</protein>
<evidence type="ECO:0000313" key="11">
    <source>
        <dbReference type="Proteomes" id="UP000001660"/>
    </source>
</evidence>
<feature type="domain" description="PIN" evidence="9">
    <location>
        <begin position="5"/>
        <end position="123"/>
    </location>
</feature>
<dbReference type="GO" id="GO:0016787">
    <property type="term" value="F:hydrolase activity"/>
    <property type="evidence" value="ECO:0007669"/>
    <property type="project" value="UniProtKB-KW"/>
</dbReference>
<dbReference type="GO" id="GO:0090729">
    <property type="term" value="F:toxin activity"/>
    <property type="evidence" value="ECO:0007669"/>
    <property type="project" value="UniProtKB-KW"/>
</dbReference>
<reference evidence="10 11" key="1">
    <citation type="journal article" date="2010" name="Proc. Natl. Acad. Sci. U.S.A.">
        <title>A Nitrospira metagenome illuminates the physiology and evolution of globally important nitrite-oxidizing bacteria.</title>
        <authorList>
            <person name="Lucker S."/>
            <person name="Wagner M."/>
            <person name="Maixner F."/>
            <person name="Pelletier E."/>
            <person name="Koch H."/>
            <person name="Vacherie B."/>
            <person name="Rattei T."/>
            <person name="Sinninghe Damste J."/>
            <person name="Spieck E."/>
            <person name="Le Paslier D."/>
            <person name="Daims H."/>
        </authorList>
    </citation>
    <scope>NUCLEOTIDE SEQUENCE [LARGE SCALE GENOMIC DNA]</scope>
</reference>
<keyword evidence="8" id="KW-0800">Toxin</keyword>
<evidence type="ECO:0000256" key="4">
    <source>
        <dbReference type="ARBA" id="ARBA00022723"/>
    </source>
</evidence>
<proteinExistence type="inferred from homology"/>
<organism evidence="10 11">
    <name type="scientific">Nitrospira defluvii</name>
    <dbReference type="NCBI Taxonomy" id="330214"/>
    <lineage>
        <taxon>Bacteria</taxon>
        <taxon>Pseudomonadati</taxon>
        <taxon>Nitrospirota</taxon>
        <taxon>Nitrospiria</taxon>
        <taxon>Nitrospirales</taxon>
        <taxon>Nitrospiraceae</taxon>
        <taxon>Nitrospira</taxon>
    </lineage>
</organism>
<evidence type="ECO:0000256" key="3">
    <source>
        <dbReference type="ARBA" id="ARBA00022722"/>
    </source>
</evidence>
<sequence>MTRLLLDSSAYIAFKKRHPAVTEIISQAELIFMSPIVLGELRAGFLQGAKRDRNERELQLFLHSPRIRVLALDAETSDRYALIRVTLKKAGTPVAVNDLWIAASAMQHGLPVLTSDRDFQKIPQILIHHFSVLTT</sequence>
<dbReference type="GO" id="GO:0000287">
    <property type="term" value="F:magnesium ion binding"/>
    <property type="evidence" value="ECO:0007669"/>
    <property type="project" value="UniProtKB-UniRule"/>
</dbReference>
<keyword evidence="2 8" id="KW-1277">Toxin-antitoxin system</keyword>
<keyword evidence="4 8" id="KW-0479">Metal-binding</keyword>
<dbReference type="HOGENOM" id="CLU_118482_5_0_0"/>
<dbReference type="PANTHER" id="PTHR33653">
    <property type="entry name" value="RIBONUCLEASE VAPC2"/>
    <property type="match status" value="1"/>
</dbReference>
<evidence type="ECO:0000256" key="2">
    <source>
        <dbReference type="ARBA" id="ARBA00022649"/>
    </source>
</evidence>
<evidence type="ECO:0000256" key="5">
    <source>
        <dbReference type="ARBA" id="ARBA00022801"/>
    </source>
</evidence>